<gene>
    <name evidence="9" type="ORF">GCM10007103_24770</name>
</gene>
<keyword evidence="4 8" id="KW-0812">Transmembrane</keyword>
<evidence type="ECO:0000256" key="5">
    <source>
        <dbReference type="ARBA" id="ARBA00022801"/>
    </source>
</evidence>
<keyword evidence="3" id="KW-0645">Protease</keyword>
<keyword evidence="2" id="KW-1003">Cell membrane</keyword>
<dbReference type="NCBIfam" id="TIGR04128">
    <property type="entry name" value="exoso_Fjoh_1448"/>
    <property type="match status" value="1"/>
</dbReference>
<name>A0A918SGW7_9FLAO</name>
<comment type="caution">
    <text evidence="9">The sequence shown here is derived from an EMBL/GenBank/DDBJ whole genome shotgun (WGS) entry which is preliminary data.</text>
</comment>
<dbReference type="GO" id="GO:0008233">
    <property type="term" value="F:peptidase activity"/>
    <property type="evidence" value="ECO:0007669"/>
    <property type="project" value="UniProtKB-KW"/>
</dbReference>
<evidence type="ECO:0000256" key="6">
    <source>
        <dbReference type="ARBA" id="ARBA00022989"/>
    </source>
</evidence>
<dbReference type="NCBIfam" id="TIGR04178">
    <property type="entry name" value="exo_archaeo"/>
    <property type="match status" value="1"/>
</dbReference>
<proteinExistence type="predicted"/>
<evidence type="ECO:0000256" key="4">
    <source>
        <dbReference type="ARBA" id="ARBA00022692"/>
    </source>
</evidence>
<evidence type="ECO:0000313" key="10">
    <source>
        <dbReference type="Proteomes" id="UP000610456"/>
    </source>
</evidence>
<feature type="transmembrane region" description="Helical" evidence="8">
    <location>
        <begin position="116"/>
        <end position="142"/>
    </location>
</feature>
<feature type="transmembrane region" description="Helical" evidence="8">
    <location>
        <begin position="12"/>
        <end position="32"/>
    </location>
</feature>
<dbReference type="EMBL" id="BMXB01000011">
    <property type="protein sequence ID" value="GHA42677.1"/>
    <property type="molecule type" value="Genomic_DNA"/>
</dbReference>
<comment type="subcellular location">
    <subcellularLocation>
        <location evidence="1">Cell membrane</location>
        <topology evidence="1">Multi-pass membrane protein</topology>
    </subcellularLocation>
</comment>
<keyword evidence="5" id="KW-0378">Hydrolase</keyword>
<evidence type="ECO:0000256" key="8">
    <source>
        <dbReference type="SAM" id="Phobius"/>
    </source>
</evidence>
<dbReference type="GO" id="GO:0006508">
    <property type="term" value="P:proteolysis"/>
    <property type="evidence" value="ECO:0007669"/>
    <property type="project" value="UniProtKB-KW"/>
</dbReference>
<keyword evidence="6 8" id="KW-1133">Transmembrane helix</keyword>
<dbReference type="GO" id="GO:0005886">
    <property type="term" value="C:plasma membrane"/>
    <property type="evidence" value="ECO:0007669"/>
    <property type="project" value="UniProtKB-SubCell"/>
</dbReference>
<evidence type="ECO:0000313" key="9">
    <source>
        <dbReference type="EMBL" id="GHA42677.1"/>
    </source>
</evidence>
<keyword evidence="10" id="KW-1185">Reference proteome</keyword>
<keyword evidence="7 8" id="KW-0472">Membrane</keyword>
<evidence type="ECO:0000256" key="3">
    <source>
        <dbReference type="ARBA" id="ARBA00022670"/>
    </source>
</evidence>
<organism evidence="9 10">
    <name type="scientific">Salinimicrobium marinum</name>
    <dbReference type="NCBI Taxonomy" id="680283"/>
    <lineage>
        <taxon>Bacteria</taxon>
        <taxon>Pseudomonadati</taxon>
        <taxon>Bacteroidota</taxon>
        <taxon>Flavobacteriia</taxon>
        <taxon>Flavobacteriales</taxon>
        <taxon>Flavobacteriaceae</taxon>
        <taxon>Salinimicrobium</taxon>
    </lineage>
</organism>
<dbReference type="Proteomes" id="UP000610456">
    <property type="component" value="Unassembled WGS sequence"/>
</dbReference>
<dbReference type="AlphaFoldDB" id="A0A918SGW7"/>
<evidence type="ECO:0000256" key="2">
    <source>
        <dbReference type="ARBA" id="ARBA00022475"/>
    </source>
</evidence>
<dbReference type="InterPro" id="IPR026392">
    <property type="entry name" value="Exo/Archaeosortase_dom"/>
</dbReference>
<dbReference type="InterPro" id="IPR019127">
    <property type="entry name" value="Exosortase"/>
</dbReference>
<sequence>MLQLFKKYRTVLKFLVTFLGSYVIFSALYNWYLHSFSTSTYYPDFFTHLVALQSRAVISAFGYEVVVTPALNFPSMDLFLNENFVARIIEGCNSISIIILFVSFMLAFFGKLKSTLFYILAGIVIVYIMNIVRIVVLSIGIYELPQFAHFLHQVVFPLIIYGTVFVLWILWIRIYSKQMRE</sequence>
<evidence type="ECO:0000256" key="1">
    <source>
        <dbReference type="ARBA" id="ARBA00004651"/>
    </source>
</evidence>
<feature type="transmembrane region" description="Helical" evidence="8">
    <location>
        <begin position="84"/>
        <end position="109"/>
    </location>
</feature>
<reference evidence="9" key="2">
    <citation type="submission" date="2020-09" db="EMBL/GenBank/DDBJ databases">
        <authorList>
            <person name="Sun Q."/>
            <person name="Kim S."/>
        </authorList>
    </citation>
    <scope>NUCLEOTIDE SEQUENCE</scope>
    <source>
        <strain evidence="9">KCTC 12719</strain>
    </source>
</reference>
<dbReference type="Pfam" id="PF09721">
    <property type="entry name" value="Exosortase_EpsH"/>
    <property type="match status" value="1"/>
</dbReference>
<dbReference type="RefSeq" id="WP_189605087.1">
    <property type="nucleotide sequence ID" value="NZ_BMXB01000011.1"/>
</dbReference>
<reference evidence="9" key="1">
    <citation type="journal article" date="2014" name="Int. J. Syst. Evol. Microbiol.">
        <title>Complete genome sequence of Corynebacterium casei LMG S-19264T (=DSM 44701T), isolated from a smear-ripened cheese.</title>
        <authorList>
            <consortium name="US DOE Joint Genome Institute (JGI-PGF)"/>
            <person name="Walter F."/>
            <person name="Albersmeier A."/>
            <person name="Kalinowski J."/>
            <person name="Ruckert C."/>
        </authorList>
    </citation>
    <scope>NUCLEOTIDE SEQUENCE</scope>
    <source>
        <strain evidence="9">KCTC 12719</strain>
    </source>
</reference>
<accession>A0A918SGW7</accession>
<feature type="transmembrane region" description="Helical" evidence="8">
    <location>
        <begin position="154"/>
        <end position="175"/>
    </location>
</feature>
<dbReference type="InterPro" id="IPR026323">
    <property type="entry name" value="Exosortase-related_prot_XrtF"/>
</dbReference>
<protein>
    <submittedName>
        <fullName evidence="9">Exosortase family protein XrtF</fullName>
    </submittedName>
</protein>
<evidence type="ECO:0000256" key="7">
    <source>
        <dbReference type="ARBA" id="ARBA00023136"/>
    </source>
</evidence>